<gene>
    <name evidence="3" type="ORF">BSZ32_08455</name>
</gene>
<protein>
    <recommendedName>
        <fullName evidence="2">Xylose isomerase-like TIM barrel domain-containing protein</fullName>
    </recommendedName>
</protein>
<dbReference type="AlphaFoldDB" id="A0A2S7U0K6"/>
<dbReference type="RefSeq" id="WP_105043036.1">
    <property type="nucleotide sequence ID" value="NZ_MQWA01000001.1"/>
</dbReference>
<dbReference type="PANTHER" id="PTHR12110:SF53">
    <property type="entry name" value="BLR5974 PROTEIN"/>
    <property type="match status" value="1"/>
</dbReference>
<evidence type="ECO:0000313" key="3">
    <source>
        <dbReference type="EMBL" id="PQJ28536.1"/>
    </source>
</evidence>
<feature type="signal peptide" evidence="1">
    <location>
        <begin position="1"/>
        <end position="25"/>
    </location>
</feature>
<feature type="domain" description="Xylose isomerase-like TIM barrel" evidence="2">
    <location>
        <begin position="75"/>
        <end position="287"/>
    </location>
</feature>
<accession>A0A2S7U0K6</accession>
<evidence type="ECO:0000259" key="2">
    <source>
        <dbReference type="Pfam" id="PF01261"/>
    </source>
</evidence>
<feature type="chain" id="PRO_5015708236" description="Xylose isomerase-like TIM barrel domain-containing protein" evidence="1">
    <location>
        <begin position="26"/>
        <end position="309"/>
    </location>
</feature>
<dbReference type="OrthoDB" id="9810637at2"/>
<organism evidence="3 4">
    <name type="scientific">Rubritalea profundi</name>
    <dbReference type="NCBI Taxonomy" id="1658618"/>
    <lineage>
        <taxon>Bacteria</taxon>
        <taxon>Pseudomonadati</taxon>
        <taxon>Verrucomicrobiota</taxon>
        <taxon>Verrucomicrobiia</taxon>
        <taxon>Verrucomicrobiales</taxon>
        <taxon>Rubritaleaceae</taxon>
        <taxon>Rubritalea</taxon>
    </lineage>
</organism>
<keyword evidence="1" id="KW-0732">Signal</keyword>
<dbReference type="Gene3D" id="3.20.20.150">
    <property type="entry name" value="Divalent-metal-dependent TIM barrel enzymes"/>
    <property type="match status" value="1"/>
</dbReference>
<evidence type="ECO:0000313" key="4">
    <source>
        <dbReference type="Proteomes" id="UP000239907"/>
    </source>
</evidence>
<reference evidence="3 4" key="1">
    <citation type="submission" date="2016-12" db="EMBL/GenBank/DDBJ databases">
        <title>Study of bacterial adaptation to deep sea.</title>
        <authorList>
            <person name="Song J."/>
            <person name="Yoshizawa S."/>
            <person name="Kogure K."/>
        </authorList>
    </citation>
    <scope>NUCLEOTIDE SEQUENCE [LARGE SCALE GENOMIC DNA]</scope>
    <source>
        <strain evidence="3 4">SAORIC-165</strain>
    </source>
</reference>
<evidence type="ECO:0000256" key="1">
    <source>
        <dbReference type="SAM" id="SignalP"/>
    </source>
</evidence>
<comment type="caution">
    <text evidence="3">The sequence shown here is derived from an EMBL/GenBank/DDBJ whole genome shotgun (WGS) entry which is preliminary data.</text>
</comment>
<dbReference type="InterPro" id="IPR013022">
    <property type="entry name" value="Xyl_isomerase-like_TIM-brl"/>
</dbReference>
<dbReference type="SUPFAM" id="SSF51658">
    <property type="entry name" value="Xylose isomerase-like"/>
    <property type="match status" value="1"/>
</dbReference>
<proteinExistence type="predicted"/>
<dbReference type="InterPro" id="IPR050312">
    <property type="entry name" value="IolE/XylAMocC-like"/>
</dbReference>
<dbReference type="Proteomes" id="UP000239907">
    <property type="component" value="Unassembled WGS sequence"/>
</dbReference>
<name>A0A2S7U0K6_9BACT</name>
<dbReference type="Pfam" id="PF01261">
    <property type="entry name" value="AP_endonuc_2"/>
    <property type="match status" value="1"/>
</dbReference>
<dbReference type="InterPro" id="IPR036237">
    <property type="entry name" value="Xyl_isomerase-like_sf"/>
</dbReference>
<keyword evidence="4" id="KW-1185">Reference proteome</keyword>
<dbReference type="PANTHER" id="PTHR12110">
    <property type="entry name" value="HYDROXYPYRUVATE ISOMERASE"/>
    <property type="match status" value="1"/>
</dbReference>
<sequence length="309" mass="33649">MQRRNFIGSGLAALTAGITVPQAFAQAKENGQETSADPGARIPCPISLAQWSLRDEFRSGRLKNEDFASFSKNTFGISAVEYVSGFFKDKAKDKSFLKQLKQNSAIEGVTNVLIMIDGEGSIGAETLAERTQTVENHKKWVEAAQFIGCHTIRVNAHGTGTEQEQAKQATDGLRALSTFASDFGINVVVENHGGLSSNGQWLSKVLADVKMDNCGALPDFGNFGKYDRYQGIADLMPFAKGVSAKCINFDKNGNVIETDFAKAMKIVLDTGFRSWVGIEWGGRGATKAIPDIKAAKLLLDKVQQQYFDY</sequence>
<dbReference type="EMBL" id="MQWA01000001">
    <property type="protein sequence ID" value="PQJ28536.1"/>
    <property type="molecule type" value="Genomic_DNA"/>
</dbReference>